<dbReference type="Proteomes" id="UP001178507">
    <property type="component" value="Unassembled WGS sequence"/>
</dbReference>
<dbReference type="EMBL" id="CAUJNA010003631">
    <property type="protein sequence ID" value="CAJ1406453.1"/>
    <property type="molecule type" value="Genomic_DNA"/>
</dbReference>
<gene>
    <name evidence="1" type="ORF">EVOR1521_LOCUS28414</name>
</gene>
<sequence length="119" mass="13427">MMSTLLCRCLSKRWGVCRCEVALVCQGCDSFGSQGSGLVRFVDGSRPVMGHVHKVTGEDVMSEDEFAAWWSEHHLHGEAFVDVLRRHLATKLQLKNFRQLALVSVMRFFQQTAHGSMQS</sequence>
<name>A0AA36JK48_9DINO</name>
<accession>A0AA36JK48</accession>
<protein>
    <submittedName>
        <fullName evidence="1">Uncharacterized protein</fullName>
    </submittedName>
</protein>
<dbReference type="AlphaFoldDB" id="A0AA36JK48"/>
<reference evidence="1" key="1">
    <citation type="submission" date="2023-08" db="EMBL/GenBank/DDBJ databases">
        <authorList>
            <person name="Chen Y."/>
            <person name="Shah S."/>
            <person name="Dougan E. K."/>
            <person name="Thang M."/>
            <person name="Chan C."/>
        </authorList>
    </citation>
    <scope>NUCLEOTIDE SEQUENCE</scope>
</reference>
<comment type="caution">
    <text evidence="1">The sequence shown here is derived from an EMBL/GenBank/DDBJ whole genome shotgun (WGS) entry which is preliminary data.</text>
</comment>
<evidence type="ECO:0000313" key="1">
    <source>
        <dbReference type="EMBL" id="CAJ1406453.1"/>
    </source>
</evidence>
<evidence type="ECO:0000313" key="2">
    <source>
        <dbReference type="Proteomes" id="UP001178507"/>
    </source>
</evidence>
<organism evidence="1 2">
    <name type="scientific">Effrenium voratum</name>
    <dbReference type="NCBI Taxonomy" id="2562239"/>
    <lineage>
        <taxon>Eukaryota</taxon>
        <taxon>Sar</taxon>
        <taxon>Alveolata</taxon>
        <taxon>Dinophyceae</taxon>
        <taxon>Suessiales</taxon>
        <taxon>Symbiodiniaceae</taxon>
        <taxon>Effrenium</taxon>
    </lineage>
</organism>
<proteinExistence type="predicted"/>
<keyword evidence="2" id="KW-1185">Reference proteome</keyword>